<dbReference type="FunFam" id="3.30.565.10:FF:000016">
    <property type="entry name" value="Chemotaxis protein CheA, putative"/>
    <property type="match status" value="1"/>
</dbReference>
<dbReference type="RefSeq" id="WP_089835691.1">
    <property type="nucleotide sequence ID" value="NZ_FOZL01000001.1"/>
</dbReference>
<dbReference type="Pfam" id="PF01627">
    <property type="entry name" value="Hpt"/>
    <property type="match status" value="1"/>
</dbReference>
<dbReference type="Pfam" id="PF02518">
    <property type="entry name" value="HATPase_c"/>
    <property type="match status" value="1"/>
</dbReference>
<dbReference type="InterPro" id="IPR036890">
    <property type="entry name" value="HATPase_C_sf"/>
</dbReference>
<dbReference type="Proteomes" id="UP000199024">
    <property type="component" value="Unassembled WGS sequence"/>
</dbReference>
<dbReference type="Gene3D" id="3.30.565.10">
    <property type="entry name" value="Histidine kinase-like ATPase, C-terminal domain"/>
    <property type="match status" value="1"/>
</dbReference>
<dbReference type="Gene3D" id="2.30.30.40">
    <property type="entry name" value="SH3 Domains"/>
    <property type="match status" value="1"/>
</dbReference>
<organism evidence="16 17">
    <name type="scientific">Granulicella pectinivorans</name>
    <dbReference type="NCBI Taxonomy" id="474950"/>
    <lineage>
        <taxon>Bacteria</taxon>
        <taxon>Pseudomonadati</taxon>
        <taxon>Acidobacteriota</taxon>
        <taxon>Terriglobia</taxon>
        <taxon>Terriglobales</taxon>
        <taxon>Acidobacteriaceae</taxon>
        <taxon>Granulicella</taxon>
    </lineage>
</organism>
<dbReference type="GO" id="GO:0000155">
    <property type="term" value="F:phosphorelay sensor kinase activity"/>
    <property type="evidence" value="ECO:0007669"/>
    <property type="project" value="InterPro"/>
</dbReference>
<evidence type="ECO:0000259" key="15">
    <source>
        <dbReference type="PROSITE" id="PS50894"/>
    </source>
</evidence>
<evidence type="ECO:0000256" key="7">
    <source>
        <dbReference type="ARBA" id="ARBA00022741"/>
    </source>
</evidence>
<evidence type="ECO:0000256" key="9">
    <source>
        <dbReference type="ARBA" id="ARBA00022840"/>
    </source>
</evidence>
<dbReference type="Pfam" id="PF02895">
    <property type="entry name" value="H-kinase_dim"/>
    <property type="match status" value="1"/>
</dbReference>
<evidence type="ECO:0000256" key="3">
    <source>
        <dbReference type="ARBA" id="ARBA00021495"/>
    </source>
</evidence>
<comment type="function">
    <text evidence="11">Involved in the transmission of sensory signals from the chemoreceptors to the flagellar motors. CheA is autophosphorylated; it can transfer its phosphate group to either CheB or CheY.</text>
</comment>
<keyword evidence="8 16" id="KW-0418">Kinase</keyword>
<keyword evidence="9" id="KW-0067">ATP-binding</keyword>
<dbReference type="PANTHER" id="PTHR43395">
    <property type="entry name" value="SENSOR HISTIDINE KINASE CHEA"/>
    <property type="match status" value="1"/>
</dbReference>
<name>A0A1I6L276_9BACT</name>
<dbReference type="PROSITE" id="PS50109">
    <property type="entry name" value="HIS_KIN"/>
    <property type="match status" value="1"/>
</dbReference>
<dbReference type="Gene3D" id="1.10.287.560">
    <property type="entry name" value="Histidine kinase CheA-like, homodimeric domain"/>
    <property type="match status" value="1"/>
</dbReference>
<gene>
    <name evidence="16" type="ORF">SAMN05421771_0147</name>
</gene>
<evidence type="ECO:0000256" key="11">
    <source>
        <dbReference type="ARBA" id="ARBA00035100"/>
    </source>
</evidence>
<feature type="domain" description="CheW-like" evidence="14">
    <location>
        <begin position="403"/>
        <end position="533"/>
    </location>
</feature>
<feature type="domain" description="HPt" evidence="15">
    <location>
        <begin position="9"/>
        <end position="112"/>
    </location>
</feature>
<dbReference type="InterPro" id="IPR003594">
    <property type="entry name" value="HATPase_dom"/>
</dbReference>
<dbReference type="EC" id="2.7.13.3" evidence="2"/>
<dbReference type="GO" id="GO:0005737">
    <property type="term" value="C:cytoplasm"/>
    <property type="evidence" value="ECO:0007669"/>
    <property type="project" value="InterPro"/>
</dbReference>
<evidence type="ECO:0000256" key="4">
    <source>
        <dbReference type="ARBA" id="ARBA00022500"/>
    </source>
</evidence>
<dbReference type="AlphaFoldDB" id="A0A1I6L276"/>
<keyword evidence="6" id="KW-0808">Transferase</keyword>
<accession>A0A1I6L276</accession>
<dbReference type="InterPro" id="IPR036641">
    <property type="entry name" value="HPT_dom_sf"/>
</dbReference>
<dbReference type="PROSITE" id="PS50894">
    <property type="entry name" value="HPT"/>
    <property type="match status" value="1"/>
</dbReference>
<dbReference type="SUPFAM" id="SSF47226">
    <property type="entry name" value="Histidine-containing phosphotransfer domain, HPT domain"/>
    <property type="match status" value="1"/>
</dbReference>
<keyword evidence="7" id="KW-0547">Nucleotide-binding</keyword>
<evidence type="ECO:0000256" key="6">
    <source>
        <dbReference type="ARBA" id="ARBA00022679"/>
    </source>
</evidence>
<dbReference type="SMART" id="SM00073">
    <property type="entry name" value="HPT"/>
    <property type="match status" value="1"/>
</dbReference>
<dbReference type="InterPro" id="IPR037006">
    <property type="entry name" value="CheA-like_homodim_sf"/>
</dbReference>
<comment type="catalytic activity">
    <reaction evidence="1">
        <text>ATP + protein L-histidine = ADP + protein N-phospho-L-histidine.</text>
        <dbReference type="EC" id="2.7.13.3"/>
    </reaction>
</comment>
<evidence type="ECO:0000256" key="2">
    <source>
        <dbReference type="ARBA" id="ARBA00012438"/>
    </source>
</evidence>
<feature type="domain" description="Histidine kinase" evidence="13">
    <location>
        <begin position="197"/>
        <end position="401"/>
    </location>
</feature>
<dbReference type="PRINTS" id="PR00344">
    <property type="entry name" value="BCTRLSENSOR"/>
</dbReference>
<dbReference type="STRING" id="474950.SAMN05421771_0147"/>
<feature type="modified residue" description="Phosphohistidine" evidence="12">
    <location>
        <position position="55"/>
    </location>
</feature>
<dbReference type="InterPro" id="IPR036061">
    <property type="entry name" value="CheW-like_dom_sf"/>
</dbReference>
<evidence type="ECO:0000313" key="17">
    <source>
        <dbReference type="Proteomes" id="UP000199024"/>
    </source>
</evidence>
<dbReference type="Gene3D" id="1.20.120.160">
    <property type="entry name" value="HPT domain"/>
    <property type="match status" value="1"/>
</dbReference>
<keyword evidence="5 12" id="KW-0597">Phosphoprotein</keyword>
<dbReference type="Pfam" id="PF01584">
    <property type="entry name" value="CheW"/>
    <property type="match status" value="1"/>
</dbReference>
<evidence type="ECO:0000313" key="16">
    <source>
        <dbReference type="EMBL" id="SFR97569.1"/>
    </source>
</evidence>
<reference evidence="16 17" key="1">
    <citation type="submission" date="2016-10" db="EMBL/GenBank/DDBJ databases">
        <authorList>
            <person name="de Groot N.N."/>
        </authorList>
    </citation>
    <scope>NUCLEOTIDE SEQUENCE [LARGE SCALE GENOMIC DNA]</scope>
    <source>
        <strain evidence="16 17">DSM 21001</strain>
    </source>
</reference>
<evidence type="ECO:0000256" key="8">
    <source>
        <dbReference type="ARBA" id="ARBA00022777"/>
    </source>
</evidence>
<dbReference type="EMBL" id="FOZL01000001">
    <property type="protein sequence ID" value="SFR97569.1"/>
    <property type="molecule type" value="Genomic_DNA"/>
</dbReference>
<dbReference type="InterPro" id="IPR005467">
    <property type="entry name" value="His_kinase_dom"/>
</dbReference>
<dbReference type="InterPro" id="IPR002545">
    <property type="entry name" value="CheW-lke_dom"/>
</dbReference>
<evidence type="ECO:0000256" key="1">
    <source>
        <dbReference type="ARBA" id="ARBA00000085"/>
    </source>
</evidence>
<evidence type="ECO:0000256" key="5">
    <source>
        <dbReference type="ARBA" id="ARBA00022553"/>
    </source>
</evidence>
<keyword evidence="10" id="KW-0902">Two-component regulatory system</keyword>
<evidence type="ECO:0000256" key="12">
    <source>
        <dbReference type="PROSITE-ProRule" id="PRU00110"/>
    </source>
</evidence>
<dbReference type="SUPFAM" id="SSF47384">
    <property type="entry name" value="Homodimeric domain of signal transducing histidine kinase"/>
    <property type="match status" value="1"/>
</dbReference>
<dbReference type="PANTHER" id="PTHR43395:SF10">
    <property type="entry name" value="CHEMOTAXIS PROTEIN CHEA"/>
    <property type="match status" value="1"/>
</dbReference>
<keyword evidence="17" id="KW-1185">Reference proteome</keyword>
<evidence type="ECO:0000259" key="14">
    <source>
        <dbReference type="PROSITE" id="PS50851"/>
    </source>
</evidence>
<protein>
    <recommendedName>
        <fullName evidence="3">Chemotaxis protein CheA</fullName>
        <ecNumber evidence="2">2.7.13.3</ecNumber>
    </recommendedName>
</protein>
<dbReference type="CDD" id="cd00088">
    <property type="entry name" value="HPT"/>
    <property type="match status" value="1"/>
</dbReference>
<proteinExistence type="predicted"/>
<dbReference type="SMART" id="SM00387">
    <property type="entry name" value="HATPase_c"/>
    <property type="match status" value="1"/>
</dbReference>
<dbReference type="SUPFAM" id="SSF55874">
    <property type="entry name" value="ATPase domain of HSP90 chaperone/DNA topoisomerase II/histidine kinase"/>
    <property type="match status" value="1"/>
</dbReference>
<evidence type="ECO:0000256" key="10">
    <source>
        <dbReference type="ARBA" id="ARBA00023012"/>
    </source>
</evidence>
<dbReference type="GO" id="GO:0006935">
    <property type="term" value="P:chemotaxis"/>
    <property type="evidence" value="ECO:0007669"/>
    <property type="project" value="InterPro"/>
</dbReference>
<dbReference type="PROSITE" id="PS50851">
    <property type="entry name" value="CHEW"/>
    <property type="match status" value="1"/>
</dbReference>
<evidence type="ECO:0000259" key="13">
    <source>
        <dbReference type="PROSITE" id="PS50109"/>
    </source>
</evidence>
<dbReference type="SMART" id="SM00260">
    <property type="entry name" value="CheW"/>
    <property type="match status" value="1"/>
</dbReference>
<dbReference type="SUPFAM" id="SSF50341">
    <property type="entry name" value="CheW-like"/>
    <property type="match status" value="1"/>
</dbReference>
<dbReference type="SMART" id="SM01231">
    <property type="entry name" value="H-kinase_dim"/>
    <property type="match status" value="1"/>
</dbReference>
<dbReference type="InterPro" id="IPR051315">
    <property type="entry name" value="Bact_Chemotaxis_CheA"/>
</dbReference>
<dbReference type="OrthoDB" id="9803176at2"/>
<sequence>MLETTVSTALADDEAMIREFILEANEHLASIENGMLALEQDAGGETMHAIFRGFHTIKGLAGFLEFTAIQTLTHEVETLLDLARTGTLAVSGGVVDVVLESSDIVRQELARIEQRLAGQTAAASRVDNALLERIRAAARGEAAAVKGPAVAVEAAKSHEAASLRIDTGKLDELMEMVGELAIAQAMVAQHVVVNDGSLTRLARIAANLQRVAMSMRMVPLGAQFQKTARVVRDLSRRVGKQIAFETAGEETELDKTIVEALADPLLHMIRNSIDHGIETPEERVAMGKDATARIRLAASHQAGQIVIAISDDGRGLNKERILAKALQHGLIRAGQEMTEDEIFMLIFEAGFSTAEKVTDISGRGVGMDVVRRHVQALRGRIEIVSKAHEGTTFFIKLPLTLALMDGLVVAVGSERYLVPVSSVREMLRPAAERMDGECVTFRGTSLEVVRLHALFGVTPRSYDFAEGTLVVCETEGQAFALFVDEVMGRQEVLSKSLGASFEEVRGFAGCAILGDGHVALVLDVDAVYQDGGHAGAIAADRQSKESMR</sequence>
<dbReference type="InterPro" id="IPR004105">
    <property type="entry name" value="CheA-like_dim"/>
</dbReference>
<dbReference type="InterPro" id="IPR004358">
    <property type="entry name" value="Sig_transdc_His_kin-like_C"/>
</dbReference>
<keyword evidence="4" id="KW-0145">Chemotaxis</keyword>
<dbReference type="CDD" id="cd16916">
    <property type="entry name" value="HATPase_CheA-like"/>
    <property type="match status" value="1"/>
</dbReference>
<dbReference type="InterPro" id="IPR036097">
    <property type="entry name" value="HisK_dim/P_sf"/>
</dbReference>
<dbReference type="InterPro" id="IPR008207">
    <property type="entry name" value="Sig_transdc_His_kin_Hpt_dom"/>
</dbReference>